<proteinExistence type="predicted"/>
<evidence type="ECO:0000256" key="4">
    <source>
        <dbReference type="ARBA" id="ARBA00022989"/>
    </source>
</evidence>
<dbReference type="Pfam" id="PF02653">
    <property type="entry name" value="BPD_transp_2"/>
    <property type="match status" value="1"/>
</dbReference>
<feature type="transmembrane region" description="Helical" evidence="6">
    <location>
        <begin position="277"/>
        <end position="300"/>
    </location>
</feature>
<keyword evidence="4 6" id="KW-1133">Transmembrane helix</keyword>
<evidence type="ECO:0000256" key="2">
    <source>
        <dbReference type="ARBA" id="ARBA00022475"/>
    </source>
</evidence>
<evidence type="ECO:0000256" key="1">
    <source>
        <dbReference type="ARBA" id="ARBA00004651"/>
    </source>
</evidence>
<dbReference type="Proteomes" id="UP000190857">
    <property type="component" value="Unassembled WGS sequence"/>
</dbReference>
<protein>
    <submittedName>
        <fullName evidence="7">Monosaccharide ABC transporter membrane protein, CUT2 family</fullName>
    </submittedName>
</protein>
<dbReference type="AlphaFoldDB" id="A0A1T5IKZ3"/>
<keyword evidence="5 6" id="KW-0472">Membrane</keyword>
<accession>A0A1T5IKZ3</accession>
<reference evidence="7 8" key="1">
    <citation type="submission" date="2017-02" db="EMBL/GenBank/DDBJ databases">
        <authorList>
            <person name="Peterson S.W."/>
        </authorList>
    </citation>
    <scope>NUCLEOTIDE SEQUENCE [LARGE SCALE GENOMIC DNA]</scope>
    <source>
        <strain evidence="7 8">VKM Ac-2059</strain>
    </source>
</reference>
<evidence type="ECO:0000256" key="5">
    <source>
        <dbReference type="ARBA" id="ARBA00023136"/>
    </source>
</evidence>
<evidence type="ECO:0000256" key="6">
    <source>
        <dbReference type="SAM" id="Phobius"/>
    </source>
</evidence>
<dbReference type="InterPro" id="IPR001851">
    <property type="entry name" value="ABC_transp_permease"/>
</dbReference>
<feature type="transmembrane region" description="Helical" evidence="6">
    <location>
        <begin position="71"/>
        <end position="92"/>
    </location>
</feature>
<feature type="transmembrane region" description="Helical" evidence="6">
    <location>
        <begin position="244"/>
        <end position="265"/>
    </location>
</feature>
<dbReference type="GO" id="GO:0022857">
    <property type="term" value="F:transmembrane transporter activity"/>
    <property type="evidence" value="ECO:0007669"/>
    <property type="project" value="InterPro"/>
</dbReference>
<keyword evidence="8" id="KW-1185">Reference proteome</keyword>
<feature type="transmembrane region" description="Helical" evidence="6">
    <location>
        <begin position="190"/>
        <end position="211"/>
    </location>
</feature>
<dbReference type="CDD" id="cd06579">
    <property type="entry name" value="TM_PBP1_transp_AraH_like"/>
    <property type="match status" value="1"/>
</dbReference>
<sequence>MTDTKTPAPAGQGTGAASAGAASVAPTGVRRFSGRWFGDLAIRYAMVIVMLLIIAFFLYRSARFGTPENLTTILIAAAPFALIALGQTLVILTGGIDLSVGSVIAVAAVYGSITAKAFPDNVWLAVVTGMVVGLIAGSINGFVVSVIKVPPFIATLGMLTAASGFAYVAGNGAPITGLPASFSSIANTQILGLTLPVILMIVGILGFAVIMRRTAYGMRVYAVGGNPVAAQIAGVKVGRTLFSVYAISGVLAGLSGVMLASRVTLGAPNLGQGYELDAIAAVVIGGASLLGGRGSIWGTALGLLLIQTLNNGLDILTVPAYWQDVIKGALIVTAVAVDVWSTKRRP</sequence>
<feature type="transmembrane region" description="Helical" evidence="6">
    <location>
        <begin position="41"/>
        <end position="59"/>
    </location>
</feature>
<feature type="transmembrane region" description="Helical" evidence="6">
    <location>
        <begin position="122"/>
        <end position="143"/>
    </location>
</feature>
<comment type="subcellular location">
    <subcellularLocation>
        <location evidence="1">Cell membrane</location>
        <topology evidence="1">Multi-pass membrane protein</topology>
    </subcellularLocation>
</comment>
<dbReference type="GO" id="GO:0005886">
    <property type="term" value="C:plasma membrane"/>
    <property type="evidence" value="ECO:0007669"/>
    <property type="project" value="UniProtKB-SubCell"/>
</dbReference>
<dbReference type="STRING" id="123320.SAMN06309945_0578"/>
<evidence type="ECO:0000313" key="7">
    <source>
        <dbReference type="EMBL" id="SKC39789.1"/>
    </source>
</evidence>
<keyword evidence="3 6" id="KW-0812">Transmembrane</keyword>
<dbReference type="PANTHER" id="PTHR32196">
    <property type="entry name" value="ABC TRANSPORTER PERMEASE PROTEIN YPHD-RELATED-RELATED"/>
    <property type="match status" value="1"/>
</dbReference>
<feature type="transmembrane region" description="Helical" evidence="6">
    <location>
        <begin position="98"/>
        <end position="115"/>
    </location>
</feature>
<dbReference type="OrthoDB" id="9808136at2"/>
<name>A0A1T5IKZ3_9MICO</name>
<dbReference type="EMBL" id="FUZP01000001">
    <property type="protein sequence ID" value="SKC39789.1"/>
    <property type="molecule type" value="Genomic_DNA"/>
</dbReference>
<organism evidence="7 8">
    <name type="scientific">Okibacterium fritillariae</name>
    <dbReference type="NCBI Taxonomy" id="123320"/>
    <lineage>
        <taxon>Bacteria</taxon>
        <taxon>Bacillati</taxon>
        <taxon>Actinomycetota</taxon>
        <taxon>Actinomycetes</taxon>
        <taxon>Micrococcales</taxon>
        <taxon>Microbacteriaceae</taxon>
        <taxon>Okibacterium</taxon>
    </lineage>
</organism>
<gene>
    <name evidence="7" type="ORF">SAMN06309945_0578</name>
</gene>
<evidence type="ECO:0000313" key="8">
    <source>
        <dbReference type="Proteomes" id="UP000190857"/>
    </source>
</evidence>
<dbReference type="RefSeq" id="WP_079726786.1">
    <property type="nucleotide sequence ID" value="NZ_FUZP01000001.1"/>
</dbReference>
<keyword evidence="2" id="KW-1003">Cell membrane</keyword>
<feature type="transmembrane region" description="Helical" evidence="6">
    <location>
        <begin position="149"/>
        <end position="169"/>
    </location>
</feature>
<evidence type="ECO:0000256" key="3">
    <source>
        <dbReference type="ARBA" id="ARBA00022692"/>
    </source>
</evidence>